<evidence type="ECO:0000313" key="2">
    <source>
        <dbReference type="Proteomes" id="UP001190700"/>
    </source>
</evidence>
<accession>A0AAE0FA78</accession>
<reference evidence="1 2" key="1">
    <citation type="journal article" date="2015" name="Genome Biol. Evol.">
        <title>Comparative Genomics of a Bacterivorous Green Alga Reveals Evolutionary Causalities and Consequences of Phago-Mixotrophic Mode of Nutrition.</title>
        <authorList>
            <person name="Burns J.A."/>
            <person name="Paasch A."/>
            <person name="Narechania A."/>
            <person name="Kim E."/>
        </authorList>
    </citation>
    <scope>NUCLEOTIDE SEQUENCE [LARGE SCALE GENOMIC DNA]</scope>
    <source>
        <strain evidence="1 2">PLY_AMNH</strain>
    </source>
</reference>
<gene>
    <name evidence="1" type="ORF">CYMTET_34919</name>
</gene>
<comment type="caution">
    <text evidence="1">The sequence shown here is derived from an EMBL/GenBank/DDBJ whole genome shotgun (WGS) entry which is preliminary data.</text>
</comment>
<proteinExistence type="predicted"/>
<keyword evidence="2" id="KW-1185">Reference proteome</keyword>
<dbReference type="AlphaFoldDB" id="A0AAE0FA78"/>
<sequence length="147" mass="16063">MRGGAEHSAFREGTASASDSLFEEIVPFHFKFQGEHIRYLDVTVKSYEPVVLTWVVAFFPGFAGRELKEFTADFVDFEEEFATAEGPLIDSASIQGGGYDPGPARKACPVVHITTTTASQAVRLANSHAYSLIMEDVPVVFETAPTK</sequence>
<evidence type="ECO:0000313" key="1">
    <source>
        <dbReference type="EMBL" id="KAK3255924.1"/>
    </source>
</evidence>
<dbReference type="Proteomes" id="UP001190700">
    <property type="component" value="Unassembled WGS sequence"/>
</dbReference>
<protein>
    <submittedName>
        <fullName evidence="1">Uncharacterized protein</fullName>
    </submittedName>
</protein>
<dbReference type="EMBL" id="LGRX02022121">
    <property type="protein sequence ID" value="KAK3255924.1"/>
    <property type="molecule type" value="Genomic_DNA"/>
</dbReference>
<organism evidence="1 2">
    <name type="scientific">Cymbomonas tetramitiformis</name>
    <dbReference type="NCBI Taxonomy" id="36881"/>
    <lineage>
        <taxon>Eukaryota</taxon>
        <taxon>Viridiplantae</taxon>
        <taxon>Chlorophyta</taxon>
        <taxon>Pyramimonadophyceae</taxon>
        <taxon>Pyramimonadales</taxon>
        <taxon>Pyramimonadaceae</taxon>
        <taxon>Cymbomonas</taxon>
    </lineage>
</organism>
<name>A0AAE0FA78_9CHLO</name>